<gene>
    <name evidence="1" type="ORF">FB547_11493</name>
</gene>
<protein>
    <submittedName>
        <fullName evidence="1">2-keto-3-deoxygalactonate kinase</fullName>
    </submittedName>
</protein>
<dbReference type="EMBL" id="VIVL01000014">
    <property type="protein sequence ID" value="TWD76022.1"/>
    <property type="molecule type" value="Genomic_DNA"/>
</dbReference>
<sequence>MKASLIAIDWGTSNLRASLLDAHGGLLEARSAAGGVMAVPDRRFAEALLALCGDWIDTHAVPLIASGMIGSRQGWQEAPYVACPAGLPAAASQLVQVEVRPGAVLHIVPGIRCVGIDGVHDVMRGEETQLWGAGLAAGDCCVLPGTHSKWAWLGEQGKVDRFETFMTGEFYGLLTKHGILGRLMAFGTARPEAFDAGVRLGLAQHGNALHVVFAARTAGLMGDIEPEGLPDYLSGILIGLEIAGATARHPQRSVTLLGDDDLCSRYETALGIAGVDTRRASEGSTTRGQWRVAIEAGLARDMA</sequence>
<dbReference type="InterPro" id="IPR042258">
    <property type="entry name" value="DGOK_N"/>
</dbReference>
<dbReference type="Gene3D" id="3.30.420.300">
    <property type="entry name" value="2-keto-3-deoxy-galactonokinase, substrate binding domain"/>
    <property type="match status" value="1"/>
</dbReference>
<keyword evidence="1" id="KW-0808">Transferase</keyword>
<comment type="caution">
    <text evidence="1">The sequence shown here is derived from an EMBL/GenBank/DDBJ whole genome shotgun (WGS) entry which is preliminary data.</text>
</comment>
<dbReference type="GO" id="GO:0008671">
    <property type="term" value="F:2-dehydro-3-deoxygalactonokinase activity"/>
    <property type="evidence" value="ECO:0007669"/>
    <property type="project" value="InterPro"/>
</dbReference>
<proteinExistence type="predicted"/>
<dbReference type="RefSeq" id="WP_145747079.1">
    <property type="nucleotide sequence ID" value="NZ_VIVL01000014.1"/>
</dbReference>
<dbReference type="GO" id="GO:0034194">
    <property type="term" value="P:D-galactonate catabolic process"/>
    <property type="evidence" value="ECO:0007669"/>
    <property type="project" value="InterPro"/>
</dbReference>
<dbReference type="Gene3D" id="3.30.420.310">
    <property type="entry name" value="2-keto-3-deoxy-galactonokinase, C-terminal domain"/>
    <property type="match status" value="1"/>
</dbReference>
<dbReference type="OrthoDB" id="256574at2"/>
<name>A0A561BBD0_9BURK</name>
<reference evidence="1 2" key="1">
    <citation type="submission" date="2019-06" db="EMBL/GenBank/DDBJ databases">
        <title>Sorghum-associated microbial communities from plants grown in Nebraska, USA.</title>
        <authorList>
            <person name="Schachtman D."/>
        </authorList>
    </citation>
    <scope>NUCLEOTIDE SEQUENCE [LARGE SCALE GENOMIC DNA]</scope>
    <source>
        <strain evidence="1 2">T529</strain>
    </source>
</reference>
<dbReference type="Pfam" id="PF05035">
    <property type="entry name" value="DGOK"/>
    <property type="match status" value="1"/>
</dbReference>
<accession>A0A561BBD0</accession>
<dbReference type="InterPro" id="IPR007729">
    <property type="entry name" value="DGOK"/>
</dbReference>
<dbReference type="AlphaFoldDB" id="A0A561BBD0"/>
<evidence type="ECO:0000313" key="2">
    <source>
        <dbReference type="Proteomes" id="UP000319722"/>
    </source>
</evidence>
<evidence type="ECO:0000313" key="1">
    <source>
        <dbReference type="EMBL" id="TWD76022.1"/>
    </source>
</evidence>
<dbReference type="InterPro" id="IPR042257">
    <property type="entry name" value="DGOK_C"/>
</dbReference>
<keyword evidence="1" id="KW-0418">Kinase</keyword>
<dbReference type="Proteomes" id="UP000319722">
    <property type="component" value="Unassembled WGS sequence"/>
</dbReference>
<organism evidence="1 2">
    <name type="scientific">Variovorax beijingensis</name>
    <dbReference type="NCBI Taxonomy" id="2496117"/>
    <lineage>
        <taxon>Bacteria</taxon>
        <taxon>Pseudomonadati</taxon>
        <taxon>Pseudomonadota</taxon>
        <taxon>Betaproteobacteria</taxon>
        <taxon>Burkholderiales</taxon>
        <taxon>Comamonadaceae</taxon>
        <taxon>Variovorax</taxon>
    </lineage>
</organism>